<name>A0A812QDU7_9DINO</name>
<dbReference type="OrthoDB" id="185373at2759"/>
<gene>
    <name evidence="1" type="ORF">SNAT2548_LOCUS19881</name>
</gene>
<dbReference type="Proteomes" id="UP000604046">
    <property type="component" value="Unassembled WGS sequence"/>
</dbReference>
<proteinExistence type="predicted"/>
<keyword evidence="2" id="KW-1185">Reference proteome</keyword>
<protein>
    <submittedName>
        <fullName evidence="1">Uncharacterized protein</fullName>
    </submittedName>
</protein>
<accession>A0A812QDU7</accession>
<dbReference type="AlphaFoldDB" id="A0A812QDU7"/>
<evidence type="ECO:0000313" key="1">
    <source>
        <dbReference type="EMBL" id="CAE7366186.1"/>
    </source>
</evidence>
<dbReference type="EMBL" id="CAJNDS010002191">
    <property type="protein sequence ID" value="CAE7366186.1"/>
    <property type="molecule type" value="Genomic_DNA"/>
</dbReference>
<comment type="caution">
    <text evidence="1">The sequence shown here is derived from an EMBL/GenBank/DDBJ whole genome shotgun (WGS) entry which is preliminary data.</text>
</comment>
<sequence>MAGAQKVRRPISLLEPSPRLPSKDAGRLLHAMRAGKVEANLFHYNALLSCLEKDLPGCNRVELWCWAALTLGDQVELAHMGFSQVPSSSDQENLWRKALGLLAALPSLEVTGETWVLRLIPMWSRTTPPCNA</sequence>
<organism evidence="1 2">
    <name type="scientific">Symbiodinium natans</name>
    <dbReference type="NCBI Taxonomy" id="878477"/>
    <lineage>
        <taxon>Eukaryota</taxon>
        <taxon>Sar</taxon>
        <taxon>Alveolata</taxon>
        <taxon>Dinophyceae</taxon>
        <taxon>Suessiales</taxon>
        <taxon>Symbiodiniaceae</taxon>
        <taxon>Symbiodinium</taxon>
    </lineage>
</organism>
<reference evidence="1" key="1">
    <citation type="submission" date="2021-02" db="EMBL/GenBank/DDBJ databases">
        <authorList>
            <person name="Dougan E. K."/>
            <person name="Rhodes N."/>
            <person name="Thang M."/>
            <person name="Chan C."/>
        </authorList>
    </citation>
    <scope>NUCLEOTIDE SEQUENCE</scope>
</reference>
<evidence type="ECO:0000313" key="2">
    <source>
        <dbReference type="Proteomes" id="UP000604046"/>
    </source>
</evidence>